<accession>A0ABV9DNS5</accession>
<dbReference type="RefSeq" id="WP_390296896.1">
    <property type="nucleotide sequence ID" value="NZ_JBHSFU010000007.1"/>
</dbReference>
<comment type="caution">
    <text evidence="1">The sequence shown here is derived from an EMBL/GenBank/DDBJ whole genome shotgun (WGS) entry which is preliminary data.</text>
</comment>
<keyword evidence="2" id="KW-1185">Reference proteome</keyword>
<gene>
    <name evidence="1" type="ORF">ACFO3D_13525</name>
</gene>
<evidence type="ECO:0008006" key="3">
    <source>
        <dbReference type="Google" id="ProtNLM"/>
    </source>
</evidence>
<evidence type="ECO:0000313" key="2">
    <source>
        <dbReference type="Proteomes" id="UP001595989"/>
    </source>
</evidence>
<protein>
    <recommendedName>
        <fullName evidence="3">N-acetyltransferase</fullName>
    </recommendedName>
</protein>
<name>A0ABV9DNS5_9BACI</name>
<dbReference type="Proteomes" id="UP001595989">
    <property type="component" value="Unassembled WGS sequence"/>
</dbReference>
<dbReference type="EMBL" id="JBHSFU010000007">
    <property type="protein sequence ID" value="MFC4559213.1"/>
    <property type="molecule type" value="Genomic_DNA"/>
</dbReference>
<dbReference type="SUPFAM" id="SSF54001">
    <property type="entry name" value="Cysteine proteinases"/>
    <property type="match status" value="1"/>
</dbReference>
<sequence length="234" mass="27420">METLTKLWNYNQNSDKKQRDISLMKEHRQRYGTSGNCFDLAIWLLDEFKHDGIEAYPIGHGLKTEDAHVAVIALDESGNRYLCDLGDQWIKPILVERDHEDYTNEKLSGFFPAADVRLRCDKDSLEVLYHRPNGSVSSQTYDIRPIETDYFLHAAEHSQNLIKPIPLLECRVPYNSEIAHWEFGNWQSFLSTTVGLYKEKKAGSLDEWVERVNLRCGYDKDLLYKILYQYMKYL</sequence>
<reference evidence="2" key="1">
    <citation type="journal article" date="2019" name="Int. J. Syst. Evol. Microbiol.">
        <title>The Global Catalogue of Microorganisms (GCM) 10K type strain sequencing project: providing services to taxonomists for standard genome sequencing and annotation.</title>
        <authorList>
            <consortium name="The Broad Institute Genomics Platform"/>
            <consortium name="The Broad Institute Genome Sequencing Center for Infectious Disease"/>
            <person name="Wu L."/>
            <person name="Ma J."/>
        </authorList>
    </citation>
    <scope>NUCLEOTIDE SEQUENCE [LARGE SCALE GENOMIC DNA]</scope>
    <source>
        <strain evidence="2">CGMCC 4.7426</strain>
    </source>
</reference>
<dbReference type="InterPro" id="IPR038765">
    <property type="entry name" value="Papain-like_cys_pep_sf"/>
</dbReference>
<organism evidence="1 2">
    <name type="scientific">Virgibacillus kekensis</name>
    <dbReference type="NCBI Taxonomy" id="202261"/>
    <lineage>
        <taxon>Bacteria</taxon>
        <taxon>Bacillati</taxon>
        <taxon>Bacillota</taxon>
        <taxon>Bacilli</taxon>
        <taxon>Bacillales</taxon>
        <taxon>Bacillaceae</taxon>
        <taxon>Virgibacillus</taxon>
    </lineage>
</organism>
<proteinExistence type="predicted"/>
<evidence type="ECO:0000313" key="1">
    <source>
        <dbReference type="EMBL" id="MFC4559213.1"/>
    </source>
</evidence>